<dbReference type="SUPFAM" id="SSF51445">
    <property type="entry name" value="(Trans)glycosidases"/>
    <property type="match status" value="1"/>
</dbReference>
<dbReference type="FunFam" id="2.60.40.10:FF:000495">
    <property type="entry name" value="Periplasmic beta-glucosidase"/>
    <property type="match status" value="1"/>
</dbReference>
<dbReference type="GO" id="GO:0005975">
    <property type="term" value="P:carbohydrate metabolic process"/>
    <property type="evidence" value="ECO:0007669"/>
    <property type="project" value="InterPro"/>
</dbReference>
<dbReference type="InterPro" id="IPR019800">
    <property type="entry name" value="Glyco_hydro_3_AS"/>
</dbReference>
<evidence type="ECO:0000256" key="3">
    <source>
        <dbReference type="ARBA" id="ARBA00023277"/>
    </source>
</evidence>
<dbReference type="SMART" id="SM01217">
    <property type="entry name" value="Fn3_like"/>
    <property type="match status" value="1"/>
</dbReference>
<dbReference type="InterPro" id="IPR001764">
    <property type="entry name" value="Glyco_hydro_3_N"/>
</dbReference>
<reference evidence="5" key="1">
    <citation type="submission" date="2009-12" db="EMBL/GenBank/DDBJ databases">
        <title>Cloning and identification of genes encoding acidic cellulases from the metagenomes of buffalo rumen.</title>
        <authorList>
            <person name="Duan C.J."/>
            <person name="Liu J.L."/>
            <person name="Feng J.X."/>
        </authorList>
    </citation>
    <scope>NUCLEOTIDE SEQUENCE</scope>
</reference>
<dbReference type="InterPro" id="IPR017853">
    <property type="entry name" value="GH"/>
</dbReference>
<dbReference type="PANTHER" id="PTHR42715">
    <property type="entry name" value="BETA-GLUCOSIDASE"/>
    <property type="match status" value="1"/>
</dbReference>
<dbReference type="Gene3D" id="2.60.40.10">
    <property type="entry name" value="Immunoglobulins"/>
    <property type="match status" value="1"/>
</dbReference>
<dbReference type="Gene3D" id="3.40.50.1700">
    <property type="entry name" value="Glycoside hydrolase family 3 C-terminal domain"/>
    <property type="match status" value="1"/>
</dbReference>
<evidence type="ECO:0000256" key="1">
    <source>
        <dbReference type="ARBA" id="ARBA00005336"/>
    </source>
</evidence>
<dbReference type="AlphaFoldDB" id="D3JVU0"/>
<organism evidence="5">
    <name type="scientific">uncultured microorganism</name>
    <dbReference type="NCBI Taxonomy" id="358574"/>
    <lineage>
        <taxon>unclassified sequences</taxon>
        <taxon>environmental samples</taxon>
    </lineage>
</organism>
<dbReference type="Gene3D" id="3.20.20.300">
    <property type="entry name" value="Glycoside hydrolase, family 3, N-terminal domain"/>
    <property type="match status" value="1"/>
</dbReference>
<name>D3JVU0_9ZZZZ</name>
<evidence type="ECO:0000256" key="2">
    <source>
        <dbReference type="ARBA" id="ARBA00022801"/>
    </source>
</evidence>
<dbReference type="InterPro" id="IPR036881">
    <property type="entry name" value="Glyco_hydro_3_C_sf"/>
</dbReference>
<dbReference type="InterPro" id="IPR013783">
    <property type="entry name" value="Ig-like_fold"/>
</dbReference>
<gene>
    <name evidence="5" type="primary">umcel3H</name>
</gene>
<dbReference type="InterPro" id="IPR036962">
    <property type="entry name" value="Glyco_hydro_3_N_sf"/>
</dbReference>
<dbReference type="CAZy" id="GH3">
    <property type="family name" value="Glycoside Hydrolase Family 3"/>
</dbReference>
<dbReference type="Pfam" id="PF00933">
    <property type="entry name" value="Glyco_hydro_3"/>
    <property type="match status" value="1"/>
</dbReference>
<dbReference type="PROSITE" id="PS00775">
    <property type="entry name" value="GLYCOSYL_HYDROL_F3"/>
    <property type="match status" value="1"/>
</dbReference>
<protein>
    <submittedName>
        <fullName evidence="5">Beta-glucosidase</fullName>
    </submittedName>
</protein>
<accession>D3JVU0</accession>
<proteinExistence type="inferred from homology"/>
<dbReference type="SUPFAM" id="SSF52279">
    <property type="entry name" value="Beta-D-glucan exohydrolase, C-terminal domain"/>
    <property type="match status" value="1"/>
</dbReference>
<dbReference type="PANTHER" id="PTHR42715:SF10">
    <property type="entry name" value="BETA-GLUCOSIDASE"/>
    <property type="match status" value="1"/>
</dbReference>
<evidence type="ECO:0000259" key="4">
    <source>
        <dbReference type="SMART" id="SM01217"/>
    </source>
</evidence>
<dbReference type="EMBL" id="GU322011">
    <property type="protein sequence ID" value="ADB80109.1"/>
    <property type="molecule type" value="Genomic_DNA"/>
</dbReference>
<keyword evidence="2" id="KW-0378">Hydrolase</keyword>
<dbReference type="PRINTS" id="PR00133">
    <property type="entry name" value="GLHYDRLASE3"/>
</dbReference>
<dbReference type="InterPro" id="IPR050288">
    <property type="entry name" value="Cellulose_deg_GH3"/>
</dbReference>
<dbReference type="InterPro" id="IPR002772">
    <property type="entry name" value="Glyco_hydro_3_C"/>
</dbReference>
<evidence type="ECO:0000313" key="5">
    <source>
        <dbReference type="EMBL" id="ADB80109.1"/>
    </source>
</evidence>
<keyword evidence="3" id="KW-0119">Carbohydrate metabolism</keyword>
<sequence>MTNQNHIHMYKRLLTIVAMGVCLAACTTAPKSAQDRLAANDKKIDAVIAQMTLEEKVNMLHSKTNMSSAGVERLGIADIRYADGPFGIREEGVPNGFQSAGWKLDSATFFPTGSALAATWSEELAYEYGKGMGIEARLRGKDVILGPAVNIQRLPVGGRTYEYLSEDPILSAALALRYTEGVQDQGTAVCIKHFAVNNQETNRGSVDVQVDERTLREIYLKPFERAVVEGGAMSVMPAYNKVNGEYCSENEHLLNVILRGEWGFKGMTVSDWGGTHSTMGAMLHGLNVQMTGDNYLGKPVIDSIATGALTEELVNEKVREILRVRFAVQPVPEDVANTKMTSQPECQQIAKAVAEKAIVLLKNEGAVLPLQAGVKKIAVIGQNAVLKTQSGGMGAGVKALYEVTPLEGIRKRAGAGVEVLYAPGYKNYPGRRWGPPTASKDPYEASAIDEPADPALLAEAVKLAAEADVVIFFGGTNKNIETEGSDRKNIDLPTGQNEVVKALYAANKNLVTVLISGGPTDLRELEPVSPAIVQGWWNGTEGGTALAEVLFGDIAPSGKLPFTFPAKLEDSPAFALGNFPDKTQGGDLFTLMFREDVLKMSAEERQALIDAMPKPTSKYTEGPLVGYRWFDTKEIKPMYAFGHGLSYVTFGYGAMTASASADAVRVSFDLTNQGQMAADEVVQLYVARPGATVEWPAKELKAFARVSLQGGETKTVTLEIPVKDLRYWNVDTHAWDLEHGRLQLLLGAASDDIRQQAEINI</sequence>
<dbReference type="GO" id="GO:0004553">
    <property type="term" value="F:hydrolase activity, hydrolyzing O-glycosyl compounds"/>
    <property type="evidence" value="ECO:0007669"/>
    <property type="project" value="InterPro"/>
</dbReference>
<comment type="similarity">
    <text evidence="1">Belongs to the glycosyl hydrolase 3 family.</text>
</comment>
<dbReference type="Pfam" id="PF01915">
    <property type="entry name" value="Glyco_hydro_3_C"/>
    <property type="match status" value="1"/>
</dbReference>
<feature type="domain" description="Fibronectin type III-like" evidence="4">
    <location>
        <begin position="680"/>
        <end position="750"/>
    </location>
</feature>
<dbReference type="InterPro" id="IPR026891">
    <property type="entry name" value="Fn3-like"/>
</dbReference>
<dbReference type="Pfam" id="PF14310">
    <property type="entry name" value="Fn3-like"/>
    <property type="match status" value="1"/>
</dbReference>